<keyword evidence="8" id="KW-0406">Ion transport</keyword>
<dbReference type="PROSITE" id="PS51318">
    <property type="entry name" value="TAT"/>
    <property type="match status" value="1"/>
</dbReference>
<dbReference type="InterPro" id="IPR012910">
    <property type="entry name" value="Plug_dom"/>
</dbReference>
<feature type="domain" description="TonB-dependent receptor plug" evidence="13">
    <location>
        <begin position="140"/>
        <end position="241"/>
    </location>
</feature>
<gene>
    <name evidence="14" type="ORF">DI632_05930</name>
</gene>
<keyword evidence="7" id="KW-0408">Iron</keyword>
<evidence type="ECO:0000256" key="2">
    <source>
        <dbReference type="ARBA" id="ARBA00022448"/>
    </source>
</evidence>
<comment type="similarity">
    <text evidence="11">Belongs to the TonB-dependent receptor family.</text>
</comment>
<dbReference type="PANTHER" id="PTHR32552:SF68">
    <property type="entry name" value="FERRICHROME OUTER MEMBRANE TRANSPORTER_PHAGE RECEPTOR"/>
    <property type="match status" value="1"/>
</dbReference>
<evidence type="ECO:0000259" key="13">
    <source>
        <dbReference type="Pfam" id="PF07715"/>
    </source>
</evidence>
<dbReference type="PANTHER" id="PTHR32552">
    <property type="entry name" value="FERRICHROME IRON RECEPTOR-RELATED"/>
    <property type="match status" value="1"/>
</dbReference>
<feature type="signal peptide" evidence="12">
    <location>
        <begin position="1"/>
        <end position="33"/>
    </location>
</feature>
<sequence length="440" mass="46020">MTIARTAHSLLARLAAGAALAPLSGAMIPAAWAQTPERAAISLPAMPLDAALRTIAARSGTRIEFDPDAVAGLSSAPVDNAASAQAAVRAAIRDRRLAVSHDGDALVVTGDIVVIARRDPAETDLLVRDATTSSRTGQSLREQPRNSQVISARLIAEQQAQTLADALRNAGGVSVNTATVQGGVAYTVRGFGSSGITNGLPTVVAQGLSAGATQPLANVERIEVLKGPDAVLAGVNNLGGTINIVTKKPSAAPVLDLTGETGSFGQWRLTGDANGALNADRTVSARLIVSTNNADRNFGGYRGNMDNLVAPSIRYKDAATDVILNATLGDQSFGMPPFTLLDPGTNRPFAQPRDRPFLGVKDQGIRIETTQFFGEASRSVADWLTLTLRGQHQETDVTIRQYSPFVVFAPDGTGLISATHSRLTGVHSRTRLAALVEAWL</sequence>
<evidence type="ECO:0000256" key="5">
    <source>
        <dbReference type="ARBA" id="ARBA00022692"/>
    </source>
</evidence>
<evidence type="ECO:0000256" key="11">
    <source>
        <dbReference type="PROSITE-ProRule" id="PRU01360"/>
    </source>
</evidence>
<organism evidence="14 15">
    <name type="scientific">Sphingomonas hengshuiensis</name>
    <dbReference type="NCBI Taxonomy" id="1609977"/>
    <lineage>
        <taxon>Bacteria</taxon>
        <taxon>Pseudomonadati</taxon>
        <taxon>Pseudomonadota</taxon>
        <taxon>Alphaproteobacteria</taxon>
        <taxon>Sphingomonadales</taxon>
        <taxon>Sphingomonadaceae</taxon>
        <taxon>Sphingomonas</taxon>
    </lineage>
</organism>
<feature type="chain" id="PRO_5015920633" description="TonB-dependent receptor plug domain-containing protein" evidence="12">
    <location>
        <begin position="34"/>
        <end position="440"/>
    </location>
</feature>
<evidence type="ECO:0000256" key="3">
    <source>
        <dbReference type="ARBA" id="ARBA00022452"/>
    </source>
</evidence>
<dbReference type="GO" id="GO:0015344">
    <property type="term" value="F:siderophore uptake transmembrane transporter activity"/>
    <property type="evidence" value="ECO:0007669"/>
    <property type="project" value="TreeGrafter"/>
</dbReference>
<dbReference type="InterPro" id="IPR006311">
    <property type="entry name" value="TAT_signal"/>
</dbReference>
<dbReference type="InterPro" id="IPR036942">
    <property type="entry name" value="Beta-barrel_TonB_sf"/>
</dbReference>
<evidence type="ECO:0000256" key="4">
    <source>
        <dbReference type="ARBA" id="ARBA00022496"/>
    </source>
</evidence>
<dbReference type="Gene3D" id="2.170.130.10">
    <property type="entry name" value="TonB-dependent receptor, plug domain"/>
    <property type="match status" value="1"/>
</dbReference>
<comment type="caution">
    <text evidence="14">The sequence shown here is derived from an EMBL/GenBank/DDBJ whole genome shotgun (WGS) entry which is preliminary data.</text>
</comment>
<dbReference type="Proteomes" id="UP000248614">
    <property type="component" value="Unassembled WGS sequence"/>
</dbReference>
<dbReference type="InterPro" id="IPR037066">
    <property type="entry name" value="Plug_dom_sf"/>
</dbReference>
<keyword evidence="5 11" id="KW-0812">Transmembrane</keyword>
<evidence type="ECO:0000256" key="6">
    <source>
        <dbReference type="ARBA" id="ARBA00022729"/>
    </source>
</evidence>
<keyword evidence="3 11" id="KW-1134">Transmembrane beta strand</keyword>
<accession>A0A2W4ZE07</accession>
<keyword evidence="2 11" id="KW-0813">Transport</keyword>
<dbReference type="EMBL" id="QFNF01000010">
    <property type="protein sequence ID" value="PZO78832.1"/>
    <property type="molecule type" value="Genomic_DNA"/>
</dbReference>
<dbReference type="GO" id="GO:0009279">
    <property type="term" value="C:cell outer membrane"/>
    <property type="evidence" value="ECO:0007669"/>
    <property type="project" value="UniProtKB-SubCell"/>
</dbReference>
<proteinExistence type="inferred from homology"/>
<keyword evidence="6 12" id="KW-0732">Signal</keyword>
<dbReference type="PROSITE" id="PS52016">
    <property type="entry name" value="TONB_DEPENDENT_REC_3"/>
    <property type="match status" value="1"/>
</dbReference>
<dbReference type="Gene3D" id="2.40.170.20">
    <property type="entry name" value="TonB-dependent receptor, beta-barrel domain"/>
    <property type="match status" value="1"/>
</dbReference>
<dbReference type="AlphaFoldDB" id="A0A2W4ZE07"/>
<evidence type="ECO:0000256" key="1">
    <source>
        <dbReference type="ARBA" id="ARBA00004571"/>
    </source>
</evidence>
<name>A0A2W4ZE07_9SPHN</name>
<keyword evidence="10 11" id="KW-0998">Cell outer membrane</keyword>
<evidence type="ECO:0000256" key="12">
    <source>
        <dbReference type="SAM" id="SignalP"/>
    </source>
</evidence>
<evidence type="ECO:0000256" key="7">
    <source>
        <dbReference type="ARBA" id="ARBA00023004"/>
    </source>
</evidence>
<evidence type="ECO:0000256" key="10">
    <source>
        <dbReference type="ARBA" id="ARBA00023237"/>
    </source>
</evidence>
<reference evidence="14 15" key="1">
    <citation type="submission" date="2017-08" db="EMBL/GenBank/DDBJ databases">
        <title>Infants hospitalized years apart are colonized by the same room-sourced microbial strains.</title>
        <authorList>
            <person name="Brooks B."/>
            <person name="Olm M.R."/>
            <person name="Firek B.A."/>
            <person name="Baker R."/>
            <person name="Thomas B.C."/>
            <person name="Morowitz M.J."/>
            <person name="Banfield J.F."/>
        </authorList>
    </citation>
    <scope>NUCLEOTIDE SEQUENCE [LARGE SCALE GENOMIC DNA]</scope>
    <source>
        <strain evidence="14">S2_018_000_R3_110</strain>
    </source>
</reference>
<protein>
    <recommendedName>
        <fullName evidence="13">TonB-dependent receptor plug domain-containing protein</fullName>
    </recommendedName>
</protein>
<dbReference type="SUPFAM" id="SSF56935">
    <property type="entry name" value="Porins"/>
    <property type="match status" value="1"/>
</dbReference>
<keyword evidence="4" id="KW-0410">Iron transport</keyword>
<evidence type="ECO:0000256" key="9">
    <source>
        <dbReference type="ARBA" id="ARBA00023136"/>
    </source>
</evidence>
<keyword evidence="9 11" id="KW-0472">Membrane</keyword>
<dbReference type="InterPro" id="IPR039426">
    <property type="entry name" value="TonB-dep_rcpt-like"/>
</dbReference>
<dbReference type="Gene3D" id="3.55.50.30">
    <property type="match status" value="1"/>
</dbReference>
<evidence type="ECO:0000313" key="15">
    <source>
        <dbReference type="Proteomes" id="UP000248614"/>
    </source>
</evidence>
<evidence type="ECO:0000256" key="8">
    <source>
        <dbReference type="ARBA" id="ARBA00023065"/>
    </source>
</evidence>
<comment type="subcellular location">
    <subcellularLocation>
        <location evidence="1 11">Cell outer membrane</location>
        <topology evidence="1 11">Multi-pass membrane protein</topology>
    </subcellularLocation>
</comment>
<dbReference type="Pfam" id="PF07715">
    <property type="entry name" value="Plug"/>
    <property type="match status" value="1"/>
</dbReference>
<evidence type="ECO:0000313" key="14">
    <source>
        <dbReference type="EMBL" id="PZO78832.1"/>
    </source>
</evidence>